<feature type="compositionally biased region" description="Polar residues" evidence="1">
    <location>
        <begin position="973"/>
        <end position="985"/>
    </location>
</feature>
<dbReference type="AlphaFoldDB" id="A0A9P8QDI2"/>
<feature type="domain" description="Meiotically up-regulated protein Msb1/Mug8" evidence="2">
    <location>
        <begin position="139"/>
        <end position="531"/>
    </location>
</feature>
<proteinExistence type="predicted"/>
<comment type="caution">
    <text evidence="3">The sequence shown here is derived from an EMBL/GenBank/DDBJ whole genome shotgun (WGS) entry which is preliminary data.</text>
</comment>
<feature type="compositionally biased region" description="Polar residues" evidence="1">
    <location>
        <begin position="858"/>
        <end position="887"/>
    </location>
</feature>
<feature type="region of interest" description="Disordered" evidence="1">
    <location>
        <begin position="916"/>
        <end position="1055"/>
    </location>
</feature>
<dbReference type="InterPro" id="IPR012965">
    <property type="entry name" value="Msb1/Mug8_dom"/>
</dbReference>
<sequence length="1088" mass="122797">MRSEPAYNPNMHLETTAEKFIGKEINVVDKQDFNHLDLIIEAKNNRLKAEFFYIYDFEKFNNCSLLRSDFDIFNTVDTIEGSTTGLTHTSTRYVVHYLTKALKKRFEMIIQQNKDHSSSKASKLFDVFKPSLGQFDNNDIVRANEFIKKMFPYEGCSYTGDKLESIIREGDWMTLVLSLRIIWSLLPGAIIPWESFESFNQYEKSTGFTDMNSFYSKLPLYLPSHNHSCVLFEFLEIFIKIFENNFFIDLDTAIDLIFTAGQICFNRDIFQSRTSNRDDDLHELQKFYYKRGYSFHQIFISYLRSLSTESAVRFKQLFDLFKINQYPPAHYQPLSQKALSLTVPHDPELNETNYFKLISMATNATSRIYSSNHSFTKFENKFLDKFEVNPYKIIDHFFSKSSKNYLHKFDPNLNFEDFKIENQQFADLRKNLKEGTTSFENTEFISTFMKDFQKNGFGKSNSETFMADTINFNFSSSLETLDDLPVRVSKLDISEWFINSWKYETFLGYLQNTVVLKLTKTIGDCDWLIISSNEKISTKNRYLTPPSSAIEETDNSKYTEMQATDIAGTMAANKRAKRSPSKKKQLEKNKNRISCPSAPQNIGVFDRQVLPTSEFRGSNDFNAIYNKTSPPRYKRKSSCAMDKELPPPKFELPNESAVFTPPQQVVETFSEPPALVREELNNTSLPPNVTGIVYHSTESVESISTIKSSTATGQGPSGMTTPPKKSSSDGAKSLQTPPSSKEGSPFAQSAIVVKYDNSPAGSESPKVAHHYAQLKSSPPRMNLKKDLYSSDEVITPDIPSVITFPEFSPQRISRSTPPKLSLPSKSDSTSTEVNQQQQQQQPARGSVSRPSFRPSFSHNSTPLSPVVEQQSVQSPTSSVYANTPTLQSRSSFSARVSKSPLTSPIVSAFPKFFKKPSSSFSKGSNHHHRVMSDDSLRFINDSSELPPLQSKPSSPQSAEYTPQMPRTPDGISPSLNGSNRSSAISALTHGRKSSNESGNASVSSTNDMNDVESAFETLSLVNGHGKSSSIGSQKSHKSQDSQKSYKGGKSDDYGIDSLEKANINLQGLLDEIKLSIEENIHQAHVRSR</sequence>
<evidence type="ECO:0000313" key="4">
    <source>
        <dbReference type="Proteomes" id="UP000774326"/>
    </source>
</evidence>
<evidence type="ECO:0000256" key="1">
    <source>
        <dbReference type="SAM" id="MobiDB-lite"/>
    </source>
</evidence>
<feature type="compositionally biased region" description="Basic residues" evidence="1">
    <location>
        <begin position="574"/>
        <end position="583"/>
    </location>
</feature>
<feature type="region of interest" description="Disordered" evidence="1">
    <location>
        <begin position="704"/>
        <end position="783"/>
    </location>
</feature>
<organism evidence="3 4">
    <name type="scientific">Wickerhamomyces pijperi</name>
    <name type="common">Yeast</name>
    <name type="synonym">Pichia pijperi</name>
    <dbReference type="NCBI Taxonomy" id="599730"/>
    <lineage>
        <taxon>Eukaryota</taxon>
        <taxon>Fungi</taxon>
        <taxon>Dikarya</taxon>
        <taxon>Ascomycota</taxon>
        <taxon>Saccharomycotina</taxon>
        <taxon>Saccharomycetes</taxon>
        <taxon>Phaffomycetales</taxon>
        <taxon>Wickerhamomycetaceae</taxon>
        <taxon>Wickerhamomyces</taxon>
    </lineage>
</organism>
<feature type="region of interest" description="Disordered" evidence="1">
    <location>
        <begin position="573"/>
        <end position="593"/>
    </location>
</feature>
<keyword evidence="4" id="KW-1185">Reference proteome</keyword>
<dbReference type="OrthoDB" id="3362494at2759"/>
<feature type="region of interest" description="Disordered" evidence="1">
    <location>
        <begin position="801"/>
        <end position="900"/>
    </location>
</feature>
<evidence type="ECO:0000259" key="2">
    <source>
        <dbReference type="Pfam" id="PF08101"/>
    </source>
</evidence>
<dbReference type="Pfam" id="PF08101">
    <property type="entry name" value="Msb1-Mug8_dom"/>
    <property type="match status" value="1"/>
</dbReference>
<feature type="compositionally biased region" description="Low complexity" evidence="1">
    <location>
        <begin position="1023"/>
        <end position="1033"/>
    </location>
</feature>
<dbReference type="Proteomes" id="UP000774326">
    <property type="component" value="Unassembled WGS sequence"/>
</dbReference>
<feature type="compositionally biased region" description="Low complexity" evidence="1">
    <location>
        <begin position="995"/>
        <end position="1004"/>
    </location>
</feature>
<dbReference type="EMBL" id="JAEUBG010000347">
    <property type="protein sequence ID" value="KAH3688451.1"/>
    <property type="molecule type" value="Genomic_DNA"/>
</dbReference>
<gene>
    <name evidence="3" type="ORF">WICPIJ_000590</name>
</gene>
<name>A0A9P8QDI2_WICPI</name>
<protein>
    <recommendedName>
        <fullName evidence="2">Meiotically up-regulated protein Msb1/Mug8 domain-containing protein</fullName>
    </recommendedName>
</protein>
<reference evidence="3" key="2">
    <citation type="submission" date="2021-01" db="EMBL/GenBank/DDBJ databases">
        <authorList>
            <person name="Schikora-Tamarit M.A."/>
        </authorList>
    </citation>
    <scope>NUCLEOTIDE SEQUENCE</scope>
    <source>
        <strain evidence="3">CBS2887</strain>
    </source>
</reference>
<feature type="compositionally biased region" description="Low complexity" evidence="1">
    <location>
        <begin position="888"/>
        <end position="899"/>
    </location>
</feature>
<accession>A0A9P8QDI2</accession>
<feature type="compositionally biased region" description="Low complexity" evidence="1">
    <location>
        <begin position="942"/>
        <end position="957"/>
    </location>
</feature>
<feature type="compositionally biased region" description="Low complexity" evidence="1">
    <location>
        <begin position="848"/>
        <end position="857"/>
    </location>
</feature>
<evidence type="ECO:0000313" key="3">
    <source>
        <dbReference type="EMBL" id="KAH3688451.1"/>
    </source>
</evidence>
<reference evidence="3" key="1">
    <citation type="journal article" date="2021" name="Open Biol.">
        <title>Shared evolutionary footprints suggest mitochondrial oxidative damage underlies multiple complex I losses in fungi.</title>
        <authorList>
            <person name="Schikora-Tamarit M.A."/>
            <person name="Marcet-Houben M."/>
            <person name="Nosek J."/>
            <person name="Gabaldon T."/>
        </authorList>
    </citation>
    <scope>NUCLEOTIDE SEQUENCE</scope>
    <source>
        <strain evidence="3">CBS2887</strain>
    </source>
</reference>
<feature type="compositionally biased region" description="Polar residues" evidence="1">
    <location>
        <begin position="704"/>
        <end position="742"/>
    </location>
</feature>
<feature type="compositionally biased region" description="Low complexity" evidence="1">
    <location>
        <begin position="813"/>
        <end position="841"/>
    </location>
</feature>